<evidence type="ECO:0008006" key="5">
    <source>
        <dbReference type="Google" id="ProtNLM"/>
    </source>
</evidence>
<evidence type="ECO:0000313" key="3">
    <source>
        <dbReference type="EMBL" id="CAK0777229.1"/>
    </source>
</evidence>
<comment type="caution">
    <text evidence="3">The sequence shown here is derived from an EMBL/GenBank/DDBJ whole genome shotgun (WGS) entry which is preliminary data.</text>
</comment>
<dbReference type="SUPFAM" id="SSF49749">
    <property type="entry name" value="Group II dsDNA viruses VP"/>
    <property type="match status" value="2"/>
</dbReference>
<organism evidence="3 4">
    <name type="scientific">Coccomyxa viridis</name>
    <dbReference type="NCBI Taxonomy" id="1274662"/>
    <lineage>
        <taxon>Eukaryota</taxon>
        <taxon>Viridiplantae</taxon>
        <taxon>Chlorophyta</taxon>
        <taxon>core chlorophytes</taxon>
        <taxon>Trebouxiophyceae</taxon>
        <taxon>Trebouxiophyceae incertae sedis</taxon>
        <taxon>Coccomyxaceae</taxon>
        <taxon>Coccomyxa</taxon>
    </lineage>
</organism>
<proteinExistence type="predicted"/>
<evidence type="ECO:0000259" key="1">
    <source>
        <dbReference type="Pfam" id="PF04451"/>
    </source>
</evidence>
<evidence type="ECO:0000259" key="2">
    <source>
        <dbReference type="Pfam" id="PF16903"/>
    </source>
</evidence>
<gene>
    <name evidence="3" type="ORF">CVIRNUC_004466</name>
</gene>
<feature type="domain" description="Major capsid protein C-terminal" evidence="1">
    <location>
        <begin position="286"/>
        <end position="461"/>
    </location>
</feature>
<dbReference type="AlphaFoldDB" id="A0AAV1I1K7"/>
<protein>
    <recommendedName>
        <fullName evidence="5">Major capsid protein</fullName>
    </recommendedName>
</protein>
<keyword evidence="4" id="KW-1185">Reference proteome</keyword>
<dbReference type="InterPro" id="IPR031654">
    <property type="entry name" value="Capsid_N"/>
</dbReference>
<feature type="domain" description="Major capsid protein N-terminal" evidence="2">
    <location>
        <begin position="25"/>
        <end position="283"/>
    </location>
</feature>
<dbReference type="Pfam" id="PF04451">
    <property type="entry name" value="Capsid_NCLDV"/>
    <property type="match status" value="1"/>
</dbReference>
<reference evidence="3 4" key="1">
    <citation type="submission" date="2023-10" db="EMBL/GenBank/DDBJ databases">
        <authorList>
            <person name="Maclean D."/>
            <person name="Macfadyen A."/>
        </authorList>
    </citation>
    <scope>NUCLEOTIDE SEQUENCE [LARGE SCALE GENOMIC DNA]</scope>
</reference>
<dbReference type="Gene3D" id="2.70.9.10">
    <property type="entry name" value="Adenovirus Type 2 Hexon, domain 4"/>
    <property type="match status" value="1"/>
</dbReference>
<sequence>MSGGLLQLVAYGAQDLYLTGNPQITWWKLVYRRYTNFAIESIPQTFSGNPDFGKRVTCTIARNGDLINRIYLQVTLPPLSSIPVSSPASRVRWVDRIGHALIDSYELLIGGQSIDKQYGEWLEIWTQLALAPGKLGAYNRMIGHTMSMLSDATSSQYTLYIPLQFWFCRNAGLSLPLIALQYHDIKINVQFNPLSALTVQGQGTLISSTGGTLTSSTTTGTLTSSTTTGTLTSSTTTGTLTSSTLVGPYIDNSPTTTVSSVTPVTYSGSIVDAQLYVDYVYLDTDERRRFAQVSHEYLVDQLQYTGPETVSTTSSNTLSSNQPVTSNITLSLNHPVRALIWVVQSSQWVAANINQTFNYTTSLQDRTSSTTAFDAPVDLNDASGSGPLQTCTLVLNGKQRFETRQGDYFNLVQPYQSMPNCPSSPGIYVYSFALSPSEAQPNGSCNFSRIDSAVLQLQFLASYFAVDNTPNTSAPAEMPGSLSVPHSGVMTEYNQTCSVADPVRPARQVAQLEIQHILLLWKTASERLALSLPATNNIELCHDSFDLAKEVFDEYREALMGAFDSISDLPDVEAVWKTGLLQYQWRSKSGNPRRLFHAIILDYVKERLEEQGVVVD</sequence>
<evidence type="ECO:0000313" key="4">
    <source>
        <dbReference type="Proteomes" id="UP001314263"/>
    </source>
</evidence>
<name>A0AAV1I1K7_9CHLO</name>
<dbReference type="Pfam" id="PF16903">
    <property type="entry name" value="Capsid_N"/>
    <property type="match status" value="1"/>
</dbReference>
<dbReference type="GO" id="GO:0005198">
    <property type="term" value="F:structural molecule activity"/>
    <property type="evidence" value="ECO:0007669"/>
    <property type="project" value="InterPro"/>
</dbReference>
<accession>A0AAV1I1K7</accession>
<dbReference type="EMBL" id="CAUYUE010000005">
    <property type="protein sequence ID" value="CAK0777229.1"/>
    <property type="molecule type" value="Genomic_DNA"/>
</dbReference>
<dbReference type="InterPro" id="IPR016112">
    <property type="entry name" value="VP_dsDNA_II"/>
</dbReference>
<dbReference type="InterPro" id="IPR038519">
    <property type="entry name" value="MCP_C_sf"/>
</dbReference>
<dbReference type="Gene3D" id="2.70.9.20">
    <property type="entry name" value="Major capsid protein Vp54"/>
    <property type="match status" value="1"/>
</dbReference>
<dbReference type="InterPro" id="IPR007542">
    <property type="entry name" value="MCP_C"/>
</dbReference>
<dbReference type="Proteomes" id="UP001314263">
    <property type="component" value="Unassembled WGS sequence"/>
</dbReference>